<dbReference type="RefSeq" id="WP_013174494.1">
    <property type="nucleotide sequence ID" value="NC_014220.1"/>
</dbReference>
<dbReference type="STRING" id="643648.Slip_0308"/>
<dbReference type="eggNOG" id="COG1104">
    <property type="taxonomic scope" value="Bacteria"/>
</dbReference>
<keyword evidence="5" id="KW-0808">Transferase</keyword>
<name>D7CJX8_SYNLT</name>
<dbReference type="InterPro" id="IPR015421">
    <property type="entry name" value="PyrdxlP-dep_Trfase_major"/>
</dbReference>
<evidence type="ECO:0000259" key="4">
    <source>
        <dbReference type="Pfam" id="PF00266"/>
    </source>
</evidence>
<organism evidence="5 6">
    <name type="scientific">Syntrophothermus lipocalidus (strain DSM 12680 / TGB-C1)</name>
    <dbReference type="NCBI Taxonomy" id="643648"/>
    <lineage>
        <taxon>Bacteria</taxon>
        <taxon>Bacillati</taxon>
        <taxon>Bacillota</taxon>
        <taxon>Clostridia</taxon>
        <taxon>Eubacteriales</taxon>
        <taxon>Syntrophomonadaceae</taxon>
        <taxon>Syntrophothermus</taxon>
    </lineage>
</organism>
<dbReference type="SUPFAM" id="SSF53383">
    <property type="entry name" value="PLP-dependent transferases"/>
    <property type="match status" value="1"/>
</dbReference>
<reference evidence="5 6" key="2">
    <citation type="journal article" date="2010" name="Stand. Genomic Sci.">
        <title>Complete genome sequence of Syntrophothermus lipocalidus type strain (TGB-C1).</title>
        <authorList>
            <person name="Djao O.D."/>
            <person name="Zhang X."/>
            <person name="Lucas S."/>
            <person name="Lapidus A."/>
            <person name="Del Rio T.G."/>
            <person name="Nolan M."/>
            <person name="Tice H."/>
            <person name="Cheng J.F."/>
            <person name="Han C."/>
            <person name="Tapia R."/>
            <person name="Goodwin L."/>
            <person name="Pitluck S."/>
            <person name="Liolios K."/>
            <person name="Ivanova N."/>
            <person name="Mavromatis K."/>
            <person name="Mikhailova N."/>
            <person name="Ovchinnikova G."/>
            <person name="Pati A."/>
            <person name="Brambilla E."/>
            <person name="Chen A."/>
            <person name="Palaniappan K."/>
            <person name="Land M."/>
            <person name="Hauser L."/>
            <person name="Chang Y.J."/>
            <person name="Jeffries C.D."/>
            <person name="Rohde M."/>
            <person name="Sikorski J."/>
            <person name="Spring S."/>
            <person name="Goker M."/>
            <person name="Detter J.C."/>
            <person name="Woyke T."/>
            <person name="Bristow J."/>
            <person name="Eisen J.A."/>
            <person name="Markowitz V."/>
            <person name="Hugenholtz P."/>
            <person name="Kyrpides N.C."/>
            <person name="Klenk H.P."/>
        </authorList>
    </citation>
    <scope>NUCLEOTIDE SEQUENCE [LARGE SCALE GENOMIC DNA]</scope>
    <source>
        <strain evidence="6">DSM 12680 / TGB-C1</strain>
    </source>
</reference>
<dbReference type="AlphaFoldDB" id="D7CJX8"/>
<dbReference type="InterPro" id="IPR000192">
    <property type="entry name" value="Aminotrans_V_dom"/>
</dbReference>
<dbReference type="InterPro" id="IPR015424">
    <property type="entry name" value="PyrdxlP-dep_Trfase"/>
</dbReference>
<dbReference type="KEGG" id="slp:Slip_0308"/>
<dbReference type="HOGENOM" id="CLU_003433_10_3_9"/>
<comment type="catalytic activity">
    <reaction evidence="3">
        <text>(sulfur carrier)-H + L-cysteine = (sulfur carrier)-SH + L-alanine</text>
        <dbReference type="Rhea" id="RHEA:43892"/>
        <dbReference type="Rhea" id="RHEA-COMP:14737"/>
        <dbReference type="Rhea" id="RHEA-COMP:14739"/>
        <dbReference type="ChEBI" id="CHEBI:29917"/>
        <dbReference type="ChEBI" id="CHEBI:35235"/>
        <dbReference type="ChEBI" id="CHEBI:57972"/>
        <dbReference type="ChEBI" id="CHEBI:64428"/>
        <dbReference type="EC" id="2.8.1.7"/>
    </reaction>
</comment>
<dbReference type="Pfam" id="PF00266">
    <property type="entry name" value="Aminotran_5"/>
    <property type="match status" value="1"/>
</dbReference>
<dbReference type="PANTHER" id="PTHR11601">
    <property type="entry name" value="CYSTEINE DESULFURYLASE FAMILY MEMBER"/>
    <property type="match status" value="1"/>
</dbReference>
<reference evidence="6" key="1">
    <citation type="journal article" date="2010" name="Stand. Genomic Sci.">
        <title>Complete genome sequence of Syntrophothermus lipocalidus type strain (TGB-C1T).</title>
        <authorList>
            <consortium name="US DOE Joint Genome Institute (JGI-PGF)"/>
            <person name="Djao O."/>
            <person name="Zhang X."/>
            <person name="Lucas S."/>
            <person name="Lapidus A."/>
            <person name="Glavina Del Rio T."/>
            <person name="Nolan M."/>
            <person name="Tice H."/>
            <person name="Cheng J."/>
            <person name="Han C."/>
            <person name="Tapia R."/>
            <person name="Goodwin L."/>
            <person name="Pitluck S."/>
            <person name="Liolios K."/>
            <person name="Ivanova N."/>
            <person name="Mavromatis K."/>
            <person name="Mikhailova N."/>
            <person name="Ovchinnikova G."/>
            <person name="Pati A."/>
            <person name="Brambilla E."/>
            <person name="Chen A."/>
            <person name="Palaniappan K."/>
            <person name="Land M."/>
            <person name="Hauser L."/>
            <person name="Chang Y."/>
            <person name="Jeffries C."/>
            <person name="Rohde M."/>
            <person name="Sikorski J."/>
            <person name="Spring S."/>
            <person name="Goker M."/>
            <person name="Detter J."/>
            <person name="Woyke T."/>
            <person name="Bristow J."/>
            <person name="Eisen J."/>
            <person name="Markowitz V."/>
            <person name="Hugenholtz P."/>
            <person name="Kyrpides N."/>
            <person name="Klenk H."/>
        </authorList>
    </citation>
    <scope>NUCLEOTIDE SEQUENCE [LARGE SCALE GENOMIC DNA]</scope>
    <source>
        <strain evidence="6">DSM 12680 / TGB-C1</strain>
    </source>
</reference>
<sequence length="107" mass="11702">MRQIYMDHSATTPIDQEVFGCMIPYLTDRFGNPSSIFYSAGQTARQAVEKAREQVASLLNALPDEVIFTSGGTEADNLAVVGYAKANRHKGGRVYGQRLGVTYVGQQ</sequence>
<dbReference type="PANTHER" id="PTHR11601:SF34">
    <property type="entry name" value="CYSTEINE DESULFURASE"/>
    <property type="match status" value="1"/>
</dbReference>
<evidence type="ECO:0000256" key="2">
    <source>
        <dbReference type="ARBA" id="ARBA00006490"/>
    </source>
</evidence>
<accession>D7CJX8</accession>
<dbReference type="GO" id="GO:0008483">
    <property type="term" value="F:transaminase activity"/>
    <property type="evidence" value="ECO:0007669"/>
    <property type="project" value="UniProtKB-KW"/>
</dbReference>
<evidence type="ECO:0000313" key="6">
    <source>
        <dbReference type="Proteomes" id="UP000000378"/>
    </source>
</evidence>
<dbReference type="EMBL" id="CP002048">
    <property type="protein sequence ID" value="ADI01092.1"/>
    <property type="molecule type" value="Genomic_DNA"/>
</dbReference>
<evidence type="ECO:0000313" key="5">
    <source>
        <dbReference type="EMBL" id="ADI01092.1"/>
    </source>
</evidence>
<protein>
    <submittedName>
        <fullName evidence="5">Aminotransferase class V</fullName>
    </submittedName>
</protein>
<keyword evidence="5" id="KW-0032">Aminotransferase</keyword>
<dbReference type="Gene3D" id="3.40.640.10">
    <property type="entry name" value="Type I PLP-dependent aspartate aminotransferase-like (Major domain)"/>
    <property type="match status" value="1"/>
</dbReference>
<dbReference type="GO" id="GO:0031071">
    <property type="term" value="F:cysteine desulfurase activity"/>
    <property type="evidence" value="ECO:0007669"/>
    <property type="project" value="UniProtKB-EC"/>
</dbReference>
<evidence type="ECO:0000256" key="3">
    <source>
        <dbReference type="ARBA" id="ARBA00050776"/>
    </source>
</evidence>
<proteinExistence type="inferred from homology"/>
<feature type="domain" description="Aminotransferase class V" evidence="4">
    <location>
        <begin position="4"/>
        <end position="91"/>
    </location>
</feature>
<comment type="cofactor">
    <cofactor evidence="1">
        <name>pyridoxal 5'-phosphate</name>
        <dbReference type="ChEBI" id="CHEBI:597326"/>
    </cofactor>
</comment>
<keyword evidence="6" id="KW-1185">Reference proteome</keyword>
<dbReference type="Proteomes" id="UP000000378">
    <property type="component" value="Chromosome"/>
</dbReference>
<evidence type="ECO:0000256" key="1">
    <source>
        <dbReference type="ARBA" id="ARBA00001933"/>
    </source>
</evidence>
<gene>
    <name evidence="5" type="ordered locus">Slip_0308</name>
</gene>
<comment type="similarity">
    <text evidence="2">Belongs to the class-V pyridoxal-phosphate-dependent aminotransferase family. NifS/IscS subfamily.</text>
</comment>